<accession>A0A3B0CZ51</accession>
<dbReference type="SFLD" id="SFLDG01129">
    <property type="entry name" value="C1.5:_HAD__Beta-PGM__Phosphata"/>
    <property type="match status" value="1"/>
</dbReference>
<dbReference type="GO" id="GO:0046872">
    <property type="term" value="F:metal ion binding"/>
    <property type="evidence" value="ECO:0007669"/>
    <property type="project" value="UniProtKB-KW"/>
</dbReference>
<evidence type="ECO:0000256" key="2">
    <source>
        <dbReference type="ARBA" id="ARBA00022723"/>
    </source>
</evidence>
<comment type="caution">
    <text evidence="5">The sequence shown here is derived from an EMBL/GenBank/DDBJ whole genome shotgun (WGS) entry which is preliminary data.</text>
</comment>
<dbReference type="InterPro" id="IPR036412">
    <property type="entry name" value="HAD-like_sf"/>
</dbReference>
<dbReference type="InterPro" id="IPR051400">
    <property type="entry name" value="HAD-like_hydrolase"/>
</dbReference>
<gene>
    <name evidence="5" type="ORF">D7M11_02465</name>
</gene>
<dbReference type="SFLD" id="SFLDS00003">
    <property type="entry name" value="Haloacid_Dehalogenase"/>
    <property type="match status" value="1"/>
</dbReference>
<dbReference type="GO" id="GO:0016791">
    <property type="term" value="F:phosphatase activity"/>
    <property type="evidence" value="ECO:0007669"/>
    <property type="project" value="TreeGrafter"/>
</dbReference>
<dbReference type="SUPFAM" id="SSF56784">
    <property type="entry name" value="HAD-like"/>
    <property type="match status" value="1"/>
</dbReference>
<evidence type="ECO:0000313" key="5">
    <source>
        <dbReference type="EMBL" id="RKN86836.1"/>
    </source>
</evidence>
<dbReference type="PRINTS" id="PR00413">
    <property type="entry name" value="HADHALOGNASE"/>
</dbReference>
<keyword evidence="3 5" id="KW-0378">Hydrolase</keyword>
<dbReference type="NCBIfam" id="TIGR01549">
    <property type="entry name" value="HAD-SF-IA-v1"/>
    <property type="match status" value="1"/>
</dbReference>
<reference evidence="5 6" key="1">
    <citation type="journal article" date="2007" name="Int. J. Syst. Evol. Microbiol.">
        <title>Paenibacillus ginsengarvi sp. nov., isolated from soil from ginseng cultivation.</title>
        <authorList>
            <person name="Yoon M.H."/>
            <person name="Ten L.N."/>
            <person name="Im W.T."/>
        </authorList>
    </citation>
    <scope>NUCLEOTIDE SEQUENCE [LARGE SCALE GENOMIC DNA]</scope>
    <source>
        <strain evidence="5 6">KCTC 13059</strain>
    </source>
</reference>
<sequence>MQPIHTILFDLDDTLIHFDDYWNDSLLATLTRHSCTKDLEQKRLFDNFMEMNGQFEAQYDRQQITLREFRNLRLIHALDKYDRPIDMDTADDFNTMLMDISREYMKASPELVRFLTQLSARYTLGIVTNGTRSWQLEKIEALGLRPLFADEAIIVSEDVGCEKPSPGIYAHVLERFRVKPEQVLFVGDSWKNDVEGPIRCGMNAVWLNRKGAAVPGEPKPLGIVNDLFELTSYL</sequence>
<evidence type="ECO:0000256" key="1">
    <source>
        <dbReference type="ARBA" id="ARBA00001946"/>
    </source>
</evidence>
<organism evidence="5 6">
    <name type="scientific">Paenibacillus ginsengarvi</name>
    <dbReference type="NCBI Taxonomy" id="400777"/>
    <lineage>
        <taxon>Bacteria</taxon>
        <taxon>Bacillati</taxon>
        <taxon>Bacillota</taxon>
        <taxon>Bacilli</taxon>
        <taxon>Bacillales</taxon>
        <taxon>Paenibacillaceae</taxon>
        <taxon>Paenibacillus</taxon>
    </lineage>
</organism>
<evidence type="ECO:0000256" key="4">
    <source>
        <dbReference type="ARBA" id="ARBA00022842"/>
    </source>
</evidence>
<name>A0A3B0CZ51_9BACL</name>
<dbReference type="Gene3D" id="3.40.50.1000">
    <property type="entry name" value="HAD superfamily/HAD-like"/>
    <property type="match status" value="1"/>
</dbReference>
<evidence type="ECO:0000256" key="3">
    <source>
        <dbReference type="ARBA" id="ARBA00022801"/>
    </source>
</evidence>
<dbReference type="Proteomes" id="UP000282311">
    <property type="component" value="Unassembled WGS sequence"/>
</dbReference>
<dbReference type="OrthoDB" id="25198at2"/>
<keyword evidence="2" id="KW-0479">Metal-binding</keyword>
<dbReference type="InterPro" id="IPR023214">
    <property type="entry name" value="HAD_sf"/>
</dbReference>
<dbReference type="RefSeq" id="WP_120745543.1">
    <property type="nucleotide sequence ID" value="NZ_RBAH01000001.1"/>
</dbReference>
<dbReference type="AlphaFoldDB" id="A0A3B0CZ51"/>
<keyword evidence="4" id="KW-0460">Magnesium</keyword>
<comment type="cofactor">
    <cofactor evidence="1">
        <name>Mg(2+)</name>
        <dbReference type="ChEBI" id="CHEBI:18420"/>
    </cofactor>
</comment>
<proteinExistence type="predicted"/>
<dbReference type="Gene3D" id="1.20.120.710">
    <property type="entry name" value="Haloacid dehalogenase hydrolase-like domain"/>
    <property type="match status" value="1"/>
</dbReference>
<dbReference type="PANTHER" id="PTHR46470:SF2">
    <property type="entry name" value="GLYCERALDEHYDE 3-PHOSPHATE PHOSPHATASE"/>
    <property type="match status" value="1"/>
</dbReference>
<evidence type="ECO:0000313" key="6">
    <source>
        <dbReference type="Proteomes" id="UP000282311"/>
    </source>
</evidence>
<dbReference type="NCBIfam" id="TIGR01509">
    <property type="entry name" value="HAD-SF-IA-v3"/>
    <property type="match status" value="1"/>
</dbReference>
<dbReference type="Pfam" id="PF00702">
    <property type="entry name" value="Hydrolase"/>
    <property type="match status" value="1"/>
</dbReference>
<dbReference type="GO" id="GO:0044281">
    <property type="term" value="P:small molecule metabolic process"/>
    <property type="evidence" value="ECO:0007669"/>
    <property type="project" value="UniProtKB-ARBA"/>
</dbReference>
<dbReference type="PANTHER" id="PTHR46470">
    <property type="entry name" value="N-ACYLNEURAMINATE-9-PHOSPHATASE"/>
    <property type="match status" value="1"/>
</dbReference>
<dbReference type="InterPro" id="IPR006439">
    <property type="entry name" value="HAD-SF_hydro_IA"/>
</dbReference>
<protein>
    <submittedName>
        <fullName evidence="5">HAD family hydrolase</fullName>
    </submittedName>
</protein>
<keyword evidence="6" id="KW-1185">Reference proteome</keyword>
<dbReference type="EMBL" id="RBAH01000001">
    <property type="protein sequence ID" value="RKN86836.1"/>
    <property type="molecule type" value="Genomic_DNA"/>
</dbReference>